<gene>
    <name evidence="1" type="ORF">F2P81_008983</name>
</gene>
<dbReference type="EMBL" id="VEVO01000008">
    <property type="protein sequence ID" value="KAF0038499.1"/>
    <property type="molecule type" value="Genomic_DNA"/>
</dbReference>
<sequence>MDYLFRGNSINHVKPDQHATTAEINMNMWDKFAPICNTAAPVSLATAMSSHLPPEYYLKWGKRIDSAPYRRLTNERG</sequence>
<name>A0A6A4T0G1_SCOMX</name>
<evidence type="ECO:0000313" key="2">
    <source>
        <dbReference type="Proteomes" id="UP000438429"/>
    </source>
</evidence>
<dbReference type="Proteomes" id="UP000438429">
    <property type="component" value="Unassembled WGS sequence"/>
</dbReference>
<protein>
    <submittedName>
        <fullName evidence="1">Uncharacterized protein</fullName>
    </submittedName>
</protein>
<organism evidence="1 2">
    <name type="scientific">Scophthalmus maximus</name>
    <name type="common">Turbot</name>
    <name type="synonym">Psetta maxima</name>
    <dbReference type="NCBI Taxonomy" id="52904"/>
    <lineage>
        <taxon>Eukaryota</taxon>
        <taxon>Metazoa</taxon>
        <taxon>Chordata</taxon>
        <taxon>Craniata</taxon>
        <taxon>Vertebrata</taxon>
        <taxon>Euteleostomi</taxon>
        <taxon>Actinopterygii</taxon>
        <taxon>Neopterygii</taxon>
        <taxon>Teleostei</taxon>
        <taxon>Neoteleostei</taxon>
        <taxon>Acanthomorphata</taxon>
        <taxon>Carangaria</taxon>
        <taxon>Pleuronectiformes</taxon>
        <taxon>Pleuronectoidei</taxon>
        <taxon>Scophthalmidae</taxon>
        <taxon>Scophthalmus</taxon>
    </lineage>
</organism>
<dbReference type="AlphaFoldDB" id="A0A6A4T0G1"/>
<comment type="caution">
    <text evidence="1">The sequence shown here is derived from an EMBL/GenBank/DDBJ whole genome shotgun (WGS) entry which is preliminary data.</text>
</comment>
<evidence type="ECO:0000313" key="1">
    <source>
        <dbReference type="EMBL" id="KAF0038499.1"/>
    </source>
</evidence>
<accession>A0A6A4T0G1</accession>
<proteinExistence type="predicted"/>
<reference evidence="1 2" key="1">
    <citation type="submission" date="2019-06" db="EMBL/GenBank/DDBJ databases">
        <title>Draft genomes of female and male turbot (Scophthalmus maximus).</title>
        <authorList>
            <person name="Xu H."/>
            <person name="Xu X.-W."/>
            <person name="Shao C."/>
            <person name="Chen S."/>
        </authorList>
    </citation>
    <scope>NUCLEOTIDE SEQUENCE [LARGE SCALE GENOMIC DNA]</scope>
    <source>
        <strain evidence="1">Ysfricsl-2016a</strain>
        <tissue evidence="1">Blood</tissue>
    </source>
</reference>